<evidence type="ECO:0000313" key="1">
    <source>
        <dbReference type="EMBL" id="XDV00997.1"/>
    </source>
</evidence>
<dbReference type="InterPro" id="IPR015424">
    <property type="entry name" value="PyrdxlP-dep_Trfase"/>
</dbReference>
<protein>
    <recommendedName>
        <fullName evidence="2">Pyridoxal phosphate-dependent aminotransferase family protein</fullName>
    </recommendedName>
</protein>
<proteinExistence type="predicted"/>
<dbReference type="InterPro" id="IPR015422">
    <property type="entry name" value="PyrdxlP-dep_Trfase_small"/>
</dbReference>
<dbReference type="AlphaFoldDB" id="A0AB39WJ23"/>
<dbReference type="Gene3D" id="3.90.1150.10">
    <property type="entry name" value="Aspartate Aminotransferase, domain 1"/>
    <property type="match status" value="1"/>
</dbReference>
<dbReference type="RefSeq" id="WP_369764929.1">
    <property type="nucleotide sequence ID" value="NZ_CP165627.1"/>
</dbReference>
<dbReference type="SUPFAM" id="SSF53383">
    <property type="entry name" value="PLP-dependent transferases"/>
    <property type="match status" value="1"/>
</dbReference>
<evidence type="ECO:0008006" key="2">
    <source>
        <dbReference type="Google" id="ProtNLM"/>
    </source>
</evidence>
<dbReference type="Gene3D" id="3.40.640.10">
    <property type="entry name" value="Type I PLP-dependent aspartate aminotransferase-like (Major domain)"/>
    <property type="match status" value="1"/>
</dbReference>
<gene>
    <name evidence="1" type="ORF">AB3G32_11740</name>
</gene>
<reference evidence="1" key="1">
    <citation type="submission" date="2024-07" db="EMBL/GenBank/DDBJ databases">
        <authorList>
            <person name="Biller S.J."/>
        </authorList>
    </citation>
    <scope>NUCLEOTIDE SEQUENCE</scope>
    <source>
        <strain evidence="1">WC2429</strain>
    </source>
</reference>
<dbReference type="EMBL" id="CP165627">
    <property type="protein sequence ID" value="XDV00997.1"/>
    <property type="molecule type" value="Genomic_DNA"/>
</dbReference>
<dbReference type="InterPro" id="IPR015421">
    <property type="entry name" value="PyrdxlP-dep_Trfase_major"/>
</dbReference>
<sequence>MAKIKHNNFIDTVDEMLATAKNEGTIHLYAEDKILNGRTIQINGKQLFHFATTSYLGLEYDPRLKEAAISAITKYGTQFPLSKTYISHPLYYELESKIEAMYGVPGIVTKNSTLGHFAVNIT</sequence>
<organism evidence="1">
    <name type="scientific">Flavobacterium sp. WC2429</name>
    <dbReference type="NCBI Taxonomy" id="3234140"/>
    <lineage>
        <taxon>Bacteria</taxon>
        <taxon>Pseudomonadati</taxon>
        <taxon>Bacteroidota</taxon>
        <taxon>Flavobacteriia</taxon>
        <taxon>Flavobacteriales</taxon>
        <taxon>Flavobacteriaceae</taxon>
        <taxon>Flavobacterium</taxon>
    </lineage>
</organism>
<name>A0AB39WJ23_9FLAO</name>
<accession>A0AB39WJ23</accession>